<dbReference type="Pfam" id="PF09981">
    <property type="entry name" value="DUF2218"/>
    <property type="match status" value="1"/>
</dbReference>
<dbReference type="RefSeq" id="WP_132030828.1">
    <property type="nucleotide sequence ID" value="NZ_SMAI01000004.1"/>
</dbReference>
<dbReference type="GO" id="GO:0016491">
    <property type="term" value="F:oxidoreductase activity"/>
    <property type="evidence" value="ECO:0007669"/>
    <property type="project" value="InterPro"/>
</dbReference>
<comment type="similarity">
    <text evidence="1">Belongs to the SIP oxidoreductase family.</text>
</comment>
<organism evidence="3 4">
    <name type="scientific">Aquabacter spiritensis</name>
    <dbReference type="NCBI Taxonomy" id="933073"/>
    <lineage>
        <taxon>Bacteria</taxon>
        <taxon>Pseudomonadati</taxon>
        <taxon>Pseudomonadota</taxon>
        <taxon>Alphaproteobacteria</taxon>
        <taxon>Hyphomicrobiales</taxon>
        <taxon>Xanthobacteraceae</taxon>
        <taxon>Aquabacter</taxon>
    </lineage>
</organism>
<protein>
    <submittedName>
        <fullName evidence="3">NADPH-dependent ferric siderophore reductase</fullName>
    </submittedName>
</protein>
<dbReference type="Pfam" id="PF08021">
    <property type="entry name" value="FAD_binding_9"/>
    <property type="match status" value="1"/>
</dbReference>
<dbReference type="InterPro" id="IPR017927">
    <property type="entry name" value="FAD-bd_FR_type"/>
</dbReference>
<evidence type="ECO:0000259" key="2">
    <source>
        <dbReference type="PROSITE" id="PS51384"/>
    </source>
</evidence>
<dbReference type="Proteomes" id="UP000294664">
    <property type="component" value="Unassembled WGS sequence"/>
</dbReference>
<evidence type="ECO:0000313" key="4">
    <source>
        <dbReference type="Proteomes" id="UP000294664"/>
    </source>
</evidence>
<dbReference type="InterPro" id="IPR039261">
    <property type="entry name" value="FNR_nucleotide-bd"/>
</dbReference>
<dbReference type="AlphaFoldDB" id="A0A4R3LXU0"/>
<dbReference type="InterPro" id="IPR039374">
    <property type="entry name" value="SIP_fam"/>
</dbReference>
<dbReference type="InterPro" id="IPR017938">
    <property type="entry name" value="Riboflavin_synthase-like_b-brl"/>
</dbReference>
<comment type="caution">
    <text evidence="3">The sequence shown here is derived from an EMBL/GenBank/DDBJ whole genome shotgun (WGS) entry which is preliminary data.</text>
</comment>
<dbReference type="Pfam" id="PF04954">
    <property type="entry name" value="SIP"/>
    <property type="match status" value="1"/>
</dbReference>
<gene>
    <name evidence="3" type="ORF">EDC64_10430</name>
</gene>
<dbReference type="InterPro" id="IPR014543">
    <property type="entry name" value="UCP028291"/>
</dbReference>
<feature type="domain" description="FAD-binding FR-type" evidence="2">
    <location>
        <begin position="106"/>
        <end position="228"/>
    </location>
</feature>
<reference evidence="3 4" key="1">
    <citation type="submission" date="2019-03" db="EMBL/GenBank/DDBJ databases">
        <title>Genomic Encyclopedia of Type Strains, Phase IV (KMG-IV): sequencing the most valuable type-strain genomes for metagenomic binning, comparative biology and taxonomic classification.</title>
        <authorList>
            <person name="Goeker M."/>
        </authorList>
    </citation>
    <scope>NUCLEOTIDE SEQUENCE [LARGE SCALE GENOMIC DNA]</scope>
    <source>
        <strain evidence="3 4">DSM 9035</strain>
    </source>
</reference>
<dbReference type="OrthoDB" id="9814826at2"/>
<sequence>MNAPLRASARIPLADPAGMLDTLRARFAPHARLTALDGGGAVLEGRLGRVELRPEPGSLLVRVAGGSEAQLSVLKMAVAEHVAGCAGTDLPSFAWQGHDAGRRDIPYFREMTVVDAATITPRMRRVVLAGDAAHFATGGLHVRVLIPPAGRPPVWPHCASDGRTVWPSGADGLTPRVYTVRAVDPDRGELAIDVVLHAGTAPGSDWARTVRPGARVGLLGPGGALPEAADWVLFAGDETALPAIARMLPLLPATAQAVVRIEVADAAEEQPLASPARLDLRWLHRGGAPAGTTDLLLRAVAALDWPADRAAASAWIGCEQAAARALRARLAQEGLLRTRQTVAAYWRLGHQGVDLAA</sequence>
<dbReference type="EMBL" id="SMAI01000004">
    <property type="protein sequence ID" value="TCT05474.1"/>
    <property type="molecule type" value="Genomic_DNA"/>
</dbReference>
<name>A0A4R3LXU0_9HYPH</name>
<dbReference type="InterPro" id="IPR013113">
    <property type="entry name" value="SIP_FAD-bd"/>
</dbReference>
<proteinExistence type="inferred from homology"/>
<dbReference type="PANTHER" id="PTHR30157">
    <property type="entry name" value="FERRIC REDUCTASE, NADPH-DEPENDENT"/>
    <property type="match status" value="1"/>
</dbReference>
<evidence type="ECO:0000256" key="1">
    <source>
        <dbReference type="ARBA" id="ARBA00035644"/>
    </source>
</evidence>
<dbReference type="CDD" id="cd06193">
    <property type="entry name" value="siderophore_interacting"/>
    <property type="match status" value="1"/>
</dbReference>
<dbReference type="PANTHER" id="PTHR30157:SF0">
    <property type="entry name" value="NADPH-DEPENDENT FERRIC-CHELATE REDUCTASE"/>
    <property type="match status" value="1"/>
</dbReference>
<dbReference type="SUPFAM" id="SSF63380">
    <property type="entry name" value="Riboflavin synthase domain-like"/>
    <property type="match status" value="1"/>
</dbReference>
<dbReference type="PROSITE" id="PS51384">
    <property type="entry name" value="FAD_FR"/>
    <property type="match status" value="1"/>
</dbReference>
<evidence type="ECO:0000313" key="3">
    <source>
        <dbReference type="EMBL" id="TCT05474.1"/>
    </source>
</evidence>
<dbReference type="InterPro" id="IPR007037">
    <property type="entry name" value="SIP_rossman_dom"/>
</dbReference>
<dbReference type="Gene3D" id="3.30.310.50">
    <property type="entry name" value="Alpha-D-phosphohexomutase, C-terminal domain"/>
    <property type="match status" value="1"/>
</dbReference>
<keyword evidence="4" id="KW-1185">Reference proteome</keyword>
<accession>A0A4R3LXU0</accession>
<dbReference type="Gene3D" id="3.40.50.80">
    <property type="entry name" value="Nucleotide-binding domain of ferredoxin-NADP reductase (FNR) module"/>
    <property type="match status" value="1"/>
</dbReference>
<dbReference type="Gene3D" id="2.40.30.10">
    <property type="entry name" value="Translation factors"/>
    <property type="match status" value="1"/>
</dbReference>